<gene>
    <name evidence="10" type="primary">ycf1</name>
    <name evidence="9" type="synonym">TIC214</name>
</gene>
<keyword evidence="7" id="KW-1133">Transmembrane helix</keyword>
<comment type="similarity">
    <text evidence="2 9">Belongs to the TIC214 family.</text>
</comment>
<evidence type="ECO:0000256" key="6">
    <source>
        <dbReference type="ARBA" id="ARBA00022927"/>
    </source>
</evidence>
<evidence type="ECO:0000256" key="4">
    <source>
        <dbReference type="ARBA" id="ARBA00016640"/>
    </source>
</evidence>
<dbReference type="RefSeq" id="YP_009938498.1">
    <property type="nucleotide sequence ID" value="NC_050917.1"/>
</dbReference>
<dbReference type="GO" id="GO:0009706">
    <property type="term" value="C:chloroplast inner membrane"/>
    <property type="evidence" value="ECO:0007669"/>
    <property type="project" value="UniProtKB-SubCell"/>
</dbReference>
<geneLocation type="chloroplast" evidence="10"/>
<comment type="function">
    <text evidence="9">Involved in protein precursor import into chloroplasts. May be part of an intermediate translocation complex acting as a protein-conducting channel at the inner envelope.</text>
</comment>
<keyword evidence="7" id="KW-0472">Membrane</keyword>
<evidence type="ECO:0000256" key="1">
    <source>
        <dbReference type="ARBA" id="ARBA00004446"/>
    </source>
</evidence>
<sequence>MRAQRRKVAIWELFQANVRAPLFLDKIQKTPLFSFDISGLIKPIFRNWVERGEVFKIVEYTEKQTKREEKKEENKRKEKARIAIAEAWDTLPFMQVIRGCMLLTQSIFRKYILVPSLIIAKNIGRIFVLQLPEWSEDFQEWNREMHVKCTYNGVPLSETEFPKNWLTDGIQIKILFPFCLKPGHKSKLQSSQKDLMKKKKEKDDFCFLTVWGMEAEFPFGSPRKRPSFFKPIFKELEKKIGKLRKKYSLVLIVFKGKTKLLRKVSNETKKWIIQSVSFIKRIIKELSKVNPILLFQLREVEVYELSQNKEEKDSIISNQKIHESFSQIASADWTNSSLTKKKMRDLADKTSLIRNQIERIAKEKKKVTPRININNISPNQTSYNAKRLEKWQILKRRNARLIHKLTPFLKFFIEGIYTDIFLSIINIPRMNTELFLESTKKIIDKNNEKKKEKINKTKKNPLPFISTIKKSLDNISNGKTNSHIFYDLSYVSQAYVFYKLSKIQVSNSYKLRSVLQYQGIFFFLKPEIKDSFETQQILHSKLGDKKLPSYKMNQWKSWLRGHYPYDLSQIRWSRLIPEKWQNRVHQCRMAKKENLSKWHSDEKHQLIDSKKQKEIEVYSLLNKSNKKENFQKYYRYDLLSYKFLNYENKTECFFYGSPFQGTKNQEISYNRHKDPLFDMLRSISIDNFLGNDILYIEKTADRKYFDWKILNLSLTQKGDIEAWITIDTNKNQNTQIGTNNSLLIHKKDLLYLIIPEINPTNSHKVFFDWMGMNEKMLKDSIANLELWFFPEFVSLYNAYKTKPWFIPSKVLLLNLNRNKNSSENNKINEKQKGSFLIPSTQNHRNIEEKEPTDRGDLRSILSQQKDIEEYYVRSDMKKGKKKKQYKSNTEAELDFVLKRYFLFQLRWDDTLNQRMINNIKVYCLLLRLIDPRKIIISSIQKREISLDIMLIQKNLTLTELMKKGVLIIEPIRLSGKNNGQLIMYQTIRISLFHKSKHQTNQKYQEQRYVLNKNLDEAISPHQRITGKKNKNDFDLLVPENILSFKRRRKLRILICFNSKNRNGVDRNSVFWNETNVKNSSQVSDDSNHLDREKKRLMRLKLFLWPTYRLEDLACMNRSWFDTNNGSRFSLLRIHLYPRLKIFG</sequence>
<dbReference type="InterPro" id="IPR008896">
    <property type="entry name" value="TIC214"/>
</dbReference>
<evidence type="ECO:0000256" key="5">
    <source>
        <dbReference type="ARBA" id="ARBA00022692"/>
    </source>
</evidence>
<dbReference type="PANTHER" id="PTHR33163:SF40">
    <property type="entry name" value="PROTEIN TIC 214"/>
    <property type="match status" value="1"/>
</dbReference>
<evidence type="ECO:0000256" key="2">
    <source>
        <dbReference type="ARBA" id="ARBA00009956"/>
    </source>
</evidence>
<dbReference type="Pfam" id="PF05758">
    <property type="entry name" value="Ycf1"/>
    <property type="match status" value="1"/>
</dbReference>
<keyword evidence="9 10" id="KW-0150">Chloroplast</keyword>
<keyword evidence="9 10" id="KW-0934">Plastid</keyword>
<protein>
    <recommendedName>
        <fullName evidence="4 9">Protein TIC 214</fullName>
    </recommendedName>
    <alternativeName>
        <fullName evidence="8 9">Translocon at the inner envelope membrane of chloroplasts 214</fullName>
    </alternativeName>
</protein>
<keyword evidence="5" id="KW-0812">Transmembrane</keyword>
<dbReference type="GO" id="GO:0015031">
    <property type="term" value="P:protein transport"/>
    <property type="evidence" value="ECO:0007669"/>
    <property type="project" value="UniProtKB-KW"/>
</dbReference>
<evidence type="ECO:0000256" key="3">
    <source>
        <dbReference type="ARBA" id="ARBA00011510"/>
    </source>
</evidence>
<keyword evidence="6 9" id="KW-0653">Protein transport</keyword>
<proteinExistence type="inferred from homology"/>
<comment type="subunit">
    <text evidence="3 9">Part of the Tic complex.</text>
</comment>
<name>A0A7L7RZH0_9LAMI</name>
<accession>A0A7L7RZH0</accession>
<dbReference type="GeneID" id="59436907"/>
<organism evidence="10">
    <name type="scientific">Achimenes cettoana</name>
    <dbReference type="NCBI Taxonomy" id="171296"/>
    <lineage>
        <taxon>Eukaryota</taxon>
        <taxon>Viridiplantae</taxon>
        <taxon>Streptophyta</taxon>
        <taxon>Embryophyta</taxon>
        <taxon>Tracheophyta</taxon>
        <taxon>Spermatophyta</taxon>
        <taxon>Magnoliopsida</taxon>
        <taxon>eudicotyledons</taxon>
        <taxon>Gunneridae</taxon>
        <taxon>Pentapetalae</taxon>
        <taxon>asterids</taxon>
        <taxon>lamiids</taxon>
        <taxon>Lamiales</taxon>
        <taxon>Gesneriaceae</taxon>
        <taxon>Gesnerioideae</taxon>
        <taxon>Gesnerieae</taxon>
        <taxon>Gloxiniinae</taxon>
        <taxon>Achimenes</taxon>
    </lineage>
</organism>
<evidence type="ECO:0000313" key="10">
    <source>
        <dbReference type="EMBL" id="QNU39782.1"/>
    </source>
</evidence>
<dbReference type="EMBL" id="MT627324">
    <property type="protein sequence ID" value="QNU39782.1"/>
    <property type="molecule type" value="Genomic_DNA"/>
</dbReference>
<keyword evidence="9" id="KW-0813">Transport</keyword>
<reference evidence="10" key="1">
    <citation type="submission" date="2020-06" db="EMBL/GenBank/DDBJ databases">
        <title>Complete chloroplast genome sequence of Achimenes cettoana (Gesneriaceae).</title>
        <authorList>
            <person name="Liao R."/>
        </authorList>
    </citation>
    <scope>NUCLEOTIDE SEQUENCE</scope>
    <source>
        <strain evidence="10">HZJ001</strain>
    </source>
</reference>
<dbReference type="PANTHER" id="PTHR33163">
    <property type="entry name" value="PROTEIN TIC 214-RELATED"/>
    <property type="match status" value="1"/>
</dbReference>
<comment type="subcellular location">
    <subcellularLocation>
        <location evidence="1">Plastid membrane</location>
        <topology evidence="1">Multi-pass membrane protein</topology>
    </subcellularLocation>
    <subcellularLocation>
        <location evidence="9">Plastid</location>
        <location evidence="9">Chloroplast inner membrane</location>
    </subcellularLocation>
</comment>
<evidence type="ECO:0000256" key="8">
    <source>
        <dbReference type="ARBA" id="ARBA00029978"/>
    </source>
</evidence>
<evidence type="ECO:0000256" key="9">
    <source>
        <dbReference type="RuleBase" id="RU364085"/>
    </source>
</evidence>
<evidence type="ECO:0000256" key="7">
    <source>
        <dbReference type="ARBA" id="ARBA00022989"/>
    </source>
</evidence>
<keyword evidence="9" id="KW-1001">Plastid inner membrane</keyword>
<dbReference type="AlphaFoldDB" id="A0A7L7RZH0"/>